<dbReference type="EMBL" id="AJAP01000021">
    <property type="protein sequence ID" value="EOH85382.1"/>
    <property type="molecule type" value="Genomic_DNA"/>
</dbReference>
<sequence>MSEVLTQIHYRIDSRTGLPLRTKKEARDYRDYVIAQLQDPDNLEKQESAVTFQKVWDEYIAGAGKGGQAPSTVTKHSSVWENHIKEAFGTKYISGKRAVTTTEINEYLAEKYYNTDLSYGYVEGFLKVFYLLYGEAYRRNYINLETITKYTKERNIRIQMPKKTQVDEEADSTIQVYSRSDVLKMYEVFESTDLELPFMLGIFCGLRESEIFGLMWDDWDYEKNTLTINKQLVYVAGAWSLTRVKTLASSRTIDVPDTVSKLLSERRLALAKAKGTPAYRSRANEIVMDLRDKQPVEIIGGDFINRKLYDGNDGKLLTTNSFKYYSRKIKADLKIDFKTHGLRKTHLTNLASSGFPLKSLMARAGHKKLETSLKYYITEDETSREQALRIINSLNFNDYYIDVDVDLGFKKTMRMWLSDLGEEAFSKLEQSEGKKRQKGNKNIDK</sequence>
<name>R2PLF5_9ENTE</name>
<comment type="similarity">
    <text evidence="1">Belongs to the 'phage' integrase family.</text>
</comment>
<dbReference type="PATRIC" id="fig|1158606.3.peg.1882"/>
<dbReference type="GO" id="GO:0015074">
    <property type="term" value="P:DNA integration"/>
    <property type="evidence" value="ECO:0007669"/>
    <property type="project" value="InterPro"/>
</dbReference>
<gene>
    <name evidence="5" type="ORF">UAS_01937</name>
</gene>
<proteinExistence type="inferred from homology"/>
<evidence type="ECO:0000313" key="5">
    <source>
        <dbReference type="EMBL" id="EOH85382.1"/>
    </source>
</evidence>
<keyword evidence="6" id="KW-1185">Reference proteome</keyword>
<dbReference type="PROSITE" id="PS51898">
    <property type="entry name" value="TYR_RECOMBINASE"/>
    <property type="match status" value="1"/>
</dbReference>
<dbReference type="STRING" id="57732.RU94_GL001389"/>
<dbReference type="Gene3D" id="1.10.443.10">
    <property type="entry name" value="Intergrase catalytic core"/>
    <property type="match status" value="1"/>
</dbReference>
<comment type="caution">
    <text evidence="5">The sequence shown here is derived from an EMBL/GenBank/DDBJ whole genome shotgun (WGS) entry which is preliminary data.</text>
</comment>
<dbReference type="InterPro" id="IPR002104">
    <property type="entry name" value="Integrase_catalytic"/>
</dbReference>
<dbReference type="Pfam" id="PF00589">
    <property type="entry name" value="Phage_integrase"/>
    <property type="match status" value="1"/>
</dbReference>
<keyword evidence="2" id="KW-0238">DNA-binding</keyword>
<evidence type="ECO:0000256" key="2">
    <source>
        <dbReference type="ARBA" id="ARBA00023125"/>
    </source>
</evidence>
<accession>R2PLF5</accession>
<dbReference type="AlphaFoldDB" id="R2PLF5"/>
<dbReference type="InterPro" id="IPR013762">
    <property type="entry name" value="Integrase-like_cat_sf"/>
</dbReference>
<dbReference type="PANTHER" id="PTHR30349:SF41">
    <property type="entry name" value="INTEGRASE_RECOMBINASE PROTEIN MJ0367-RELATED"/>
    <property type="match status" value="1"/>
</dbReference>
<protein>
    <recommendedName>
        <fullName evidence="4">Tyr recombinase domain-containing protein</fullName>
    </recommendedName>
</protein>
<dbReference type="InterPro" id="IPR050090">
    <property type="entry name" value="Tyrosine_recombinase_XerCD"/>
</dbReference>
<reference evidence="5 6" key="1">
    <citation type="submission" date="2013-02" db="EMBL/GenBank/DDBJ databases">
        <title>The Genome Sequence of Enterococcus asini ATCC_700915.</title>
        <authorList>
            <consortium name="The Broad Institute Genome Sequencing Platform"/>
            <consortium name="The Broad Institute Genome Sequencing Center for Infectious Disease"/>
            <person name="Earl A.M."/>
            <person name="Gilmore M.S."/>
            <person name="Lebreton F."/>
            <person name="Walker B."/>
            <person name="Young S.K."/>
            <person name="Zeng Q."/>
            <person name="Gargeya S."/>
            <person name="Fitzgerald M."/>
            <person name="Haas B."/>
            <person name="Abouelleil A."/>
            <person name="Alvarado L."/>
            <person name="Arachchi H.M."/>
            <person name="Berlin A.M."/>
            <person name="Chapman S.B."/>
            <person name="Dewar J."/>
            <person name="Goldberg J."/>
            <person name="Griggs A."/>
            <person name="Gujja S."/>
            <person name="Hansen M."/>
            <person name="Howarth C."/>
            <person name="Imamovic A."/>
            <person name="Larimer J."/>
            <person name="McCowan C."/>
            <person name="Murphy C."/>
            <person name="Neiman D."/>
            <person name="Pearson M."/>
            <person name="Priest M."/>
            <person name="Roberts A."/>
            <person name="Saif S."/>
            <person name="Shea T."/>
            <person name="Sisk P."/>
            <person name="Sykes S."/>
            <person name="Wortman J."/>
            <person name="Nusbaum C."/>
            <person name="Birren B."/>
        </authorList>
    </citation>
    <scope>NUCLEOTIDE SEQUENCE [LARGE SCALE GENOMIC DNA]</scope>
    <source>
        <strain evidence="5 6">ATCC 700915</strain>
    </source>
</reference>
<dbReference type="PANTHER" id="PTHR30349">
    <property type="entry name" value="PHAGE INTEGRASE-RELATED"/>
    <property type="match status" value="1"/>
</dbReference>
<dbReference type="Gene3D" id="1.10.150.130">
    <property type="match status" value="1"/>
</dbReference>
<dbReference type="eggNOG" id="COG0582">
    <property type="taxonomic scope" value="Bacteria"/>
</dbReference>
<evidence type="ECO:0000259" key="4">
    <source>
        <dbReference type="PROSITE" id="PS51898"/>
    </source>
</evidence>
<evidence type="ECO:0000256" key="3">
    <source>
        <dbReference type="ARBA" id="ARBA00023172"/>
    </source>
</evidence>
<evidence type="ECO:0000256" key="1">
    <source>
        <dbReference type="ARBA" id="ARBA00008857"/>
    </source>
</evidence>
<dbReference type="InterPro" id="IPR010998">
    <property type="entry name" value="Integrase_recombinase_N"/>
</dbReference>
<dbReference type="GO" id="GO:0003677">
    <property type="term" value="F:DNA binding"/>
    <property type="evidence" value="ECO:0007669"/>
    <property type="project" value="UniProtKB-KW"/>
</dbReference>
<dbReference type="CDD" id="cd01189">
    <property type="entry name" value="INT_ICEBs1_C_like"/>
    <property type="match status" value="1"/>
</dbReference>
<dbReference type="InterPro" id="IPR011010">
    <property type="entry name" value="DNA_brk_join_enz"/>
</dbReference>
<keyword evidence="3" id="KW-0233">DNA recombination</keyword>
<dbReference type="HOGENOM" id="CLU_027562_17_1_9"/>
<dbReference type="SUPFAM" id="SSF56349">
    <property type="entry name" value="DNA breaking-rejoining enzymes"/>
    <property type="match status" value="1"/>
</dbReference>
<feature type="domain" description="Tyr recombinase" evidence="4">
    <location>
        <begin position="172"/>
        <end position="389"/>
    </location>
</feature>
<dbReference type="Proteomes" id="UP000013777">
    <property type="component" value="Unassembled WGS sequence"/>
</dbReference>
<organism evidence="5 6">
    <name type="scientific">Enterococcus asini ATCC 700915</name>
    <dbReference type="NCBI Taxonomy" id="1158606"/>
    <lineage>
        <taxon>Bacteria</taxon>
        <taxon>Bacillati</taxon>
        <taxon>Bacillota</taxon>
        <taxon>Bacilli</taxon>
        <taxon>Lactobacillales</taxon>
        <taxon>Enterococcaceae</taxon>
        <taxon>Enterococcus</taxon>
    </lineage>
</organism>
<dbReference type="GO" id="GO:0006310">
    <property type="term" value="P:DNA recombination"/>
    <property type="evidence" value="ECO:0007669"/>
    <property type="project" value="UniProtKB-KW"/>
</dbReference>
<evidence type="ECO:0000313" key="6">
    <source>
        <dbReference type="Proteomes" id="UP000013777"/>
    </source>
</evidence>